<reference evidence="2 3" key="1">
    <citation type="submission" date="2016-05" db="EMBL/GenBank/DDBJ databases">
        <title>Paenibacillus sp. 1ZS3-15 nov., isolated from the rhizosphere soil.</title>
        <authorList>
            <person name="Zhang X.X."/>
            <person name="Zhang J."/>
        </authorList>
    </citation>
    <scope>NUCLEOTIDE SEQUENCE [LARGE SCALE GENOMIC DNA]</scope>
    <source>
        <strain evidence="2 3">1ZS3-15</strain>
    </source>
</reference>
<dbReference type="GO" id="GO:0016646">
    <property type="term" value="F:oxidoreductase activity, acting on the CH-NH group of donors, NAD or NADP as acceptor"/>
    <property type="evidence" value="ECO:0007669"/>
    <property type="project" value="TreeGrafter"/>
</dbReference>
<dbReference type="PANTHER" id="PTHR43355:SF2">
    <property type="entry name" value="FLAVIN REDUCTASE (NADPH)"/>
    <property type="match status" value="1"/>
</dbReference>
<comment type="caution">
    <text evidence="2">The sequence shown here is derived from an EMBL/GenBank/DDBJ whole genome shotgun (WGS) entry which is preliminary data.</text>
</comment>
<accession>A0A198AB10</accession>
<dbReference type="SUPFAM" id="SSF51735">
    <property type="entry name" value="NAD(P)-binding Rossmann-fold domains"/>
    <property type="match status" value="1"/>
</dbReference>
<proteinExistence type="predicted"/>
<dbReference type="Gene3D" id="3.40.50.720">
    <property type="entry name" value="NAD(P)-binding Rossmann-like Domain"/>
    <property type="match status" value="1"/>
</dbReference>
<evidence type="ECO:0000259" key="1">
    <source>
        <dbReference type="Pfam" id="PF13460"/>
    </source>
</evidence>
<gene>
    <name evidence="2" type="ORF">A8708_32455</name>
</gene>
<keyword evidence="3" id="KW-1185">Reference proteome</keyword>
<dbReference type="EMBL" id="LYPB01000067">
    <property type="protein sequence ID" value="OAS18241.1"/>
    <property type="molecule type" value="Genomic_DNA"/>
</dbReference>
<sequence>MHFLLLGATGRVGQRVLTQALQDHHEVTAIVRSMDKISLRSDRLTLVQGNACSAGDLAGAMTGVDVVISCLGTDGGTVLTEATPLLIGAMKAAGVSRVVTVGTAGILQSREHPGLLRFQAPDTRRSSTRAAEEHRQAWALLAASGLRWTVVCPTYLPGGEAQGQFRAERDFLPDGGTSITVGDTAAFTYHVAVEDAYVGCRVGLAY</sequence>
<dbReference type="AlphaFoldDB" id="A0A198AB10"/>
<dbReference type="OrthoDB" id="9785372at2"/>
<dbReference type="Pfam" id="PF13460">
    <property type="entry name" value="NAD_binding_10"/>
    <property type="match status" value="1"/>
</dbReference>
<dbReference type="InterPro" id="IPR016040">
    <property type="entry name" value="NAD(P)-bd_dom"/>
</dbReference>
<feature type="domain" description="NAD(P)-binding" evidence="1">
    <location>
        <begin position="7"/>
        <end position="191"/>
    </location>
</feature>
<evidence type="ECO:0000313" key="2">
    <source>
        <dbReference type="EMBL" id="OAS18241.1"/>
    </source>
</evidence>
<dbReference type="PANTHER" id="PTHR43355">
    <property type="entry name" value="FLAVIN REDUCTASE (NADPH)"/>
    <property type="match status" value="1"/>
</dbReference>
<dbReference type="STRING" id="1850517.A8708_32455"/>
<protein>
    <recommendedName>
        <fullName evidence="1">NAD(P)-binding domain-containing protein</fullName>
    </recommendedName>
</protein>
<dbReference type="InterPro" id="IPR051606">
    <property type="entry name" value="Polyketide_Oxido-like"/>
</dbReference>
<name>A0A198AB10_9BACL</name>
<evidence type="ECO:0000313" key="3">
    <source>
        <dbReference type="Proteomes" id="UP000078454"/>
    </source>
</evidence>
<dbReference type="InterPro" id="IPR036291">
    <property type="entry name" value="NAD(P)-bd_dom_sf"/>
</dbReference>
<dbReference type="Proteomes" id="UP000078454">
    <property type="component" value="Unassembled WGS sequence"/>
</dbReference>
<organism evidence="2 3">
    <name type="scientific">Paenibacillus oryzisoli</name>
    <dbReference type="NCBI Taxonomy" id="1850517"/>
    <lineage>
        <taxon>Bacteria</taxon>
        <taxon>Bacillati</taxon>
        <taxon>Bacillota</taxon>
        <taxon>Bacilli</taxon>
        <taxon>Bacillales</taxon>
        <taxon>Paenibacillaceae</taxon>
        <taxon>Paenibacillus</taxon>
    </lineage>
</organism>